<dbReference type="KEGG" id="ccl:Clocl_3961"/>
<evidence type="ECO:0000256" key="2">
    <source>
        <dbReference type="SAM" id="Phobius"/>
    </source>
</evidence>
<accession>G8M381</accession>
<dbReference type="AlphaFoldDB" id="G8M381"/>
<proteinExistence type="inferred from homology"/>
<feature type="domain" description="NAD-dependent epimerase/dehydratase" evidence="3">
    <location>
        <begin position="3"/>
        <end position="216"/>
    </location>
</feature>
<name>G8M381_ACECE</name>
<dbReference type="Gene3D" id="3.40.50.720">
    <property type="entry name" value="NAD(P)-binding Rossmann-like Domain"/>
    <property type="match status" value="1"/>
</dbReference>
<gene>
    <name evidence="4" type="ordered locus">Clocl_3961</name>
</gene>
<keyword evidence="2" id="KW-1133">Transmembrane helix</keyword>
<dbReference type="InterPro" id="IPR001509">
    <property type="entry name" value="Epimerase_deHydtase"/>
</dbReference>
<keyword evidence="2" id="KW-0812">Transmembrane</keyword>
<keyword evidence="5" id="KW-1185">Reference proteome</keyword>
<evidence type="ECO:0000256" key="1">
    <source>
        <dbReference type="ARBA" id="ARBA00007637"/>
    </source>
</evidence>
<comment type="similarity">
    <text evidence="1">Belongs to the NAD(P)-dependent epimerase/dehydratase family.</text>
</comment>
<dbReference type="eggNOG" id="COG0451">
    <property type="taxonomic scope" value="Bacteria"/>
</dbReference>
<reference evidence="5" key="1">
    <citation type="submission" date="2011-12" db="EMBL/GenBank/DDBJ databases">
        <title>Complete sequence of Clostridium clariflavum DSM 19732.</title>
        <authorList>
            <consortium name="US DOE Joint Genome Institute"/>
            <person name="Lucas S."/>
            <person name="Han J."/>
            <person name="Lapidus A."/>
            <person name="Cheng J.-F."/>
            <person name="Goodwin L."/>
            <person name="Pitluck S."/>
            <person name="Peters L."/>
            <person name="Teshima H."/>
            <person name="Detter J.C."/>
            <person name="Han C."/>
            <person name="Tapia R."/>
            <person name="Land M."/>
            <person name="Hauser L."/>
            <person name="Kyrpides N."/>
            <person name="Ivanova N."/>
            <person name="Pagani I."/>
            <person name="Kitzmiller T."/>
            <person name="Lynd L."/>
            <person name="Izquierdo J."/>
            <person name="Woyke T."/>
        </authorList>
    </citation>
    <scope>NUCLEOTIDE SEQUENCE [LARGE SCALE GENOMIC DNA]</scope>
    <source>
        <strain evidence="5">DSM 19732 / NBRC 101661 / EBR45</strain>
    </source>
</reference>
<dbReference type="HOGENOM" id="CLU_469058_0_0_9"/>
<keyword evidence="2" id="KW-0472">Membrane</keyword>
<evidence type="ECO:0000313" key="4">
    <source>
        <dbReference type="EMBL" id="AEV70401.1"/>
    </source>
</evidence>
<dbReference type="SUPFAM" id="SSF51735">
    <property type="entry name" value="NAD(P)-binding Rossmann-fold domains"/>
    <property type="match status" value="1"/>
</dbReference>
<evidence type="ECO:0000259" key="3">
    <source>
        <dbReference type="Pfam" id="PF01370"/>
    </source>
</evidence>
<dbReference type="OrthoDB" id="142826at2"/>
<dbReference type="RefSeq" id="WP_014256901.1">
    <property type="nucleotide sequence ID" value="NC_016627.1"/>
</dbReference>
<protein>
    <submittedName>
        <fullName evidence="4">Nucleoside-diphosphate-sugar epimerase</fullName>
    </submittedName>
</protein>
<dbReference type="InterPro" id="IPR036291">
    <property type="entry name" value="NAD(P)-bd_dom_sf"/>
</dbReference>
<sequence precursor="true">MNVLIVGGNGFIGRSLAESLLAFEQNVSIIDIADKPKNLKLNSKASYYRIDAISRECREIFEIGQFDIVYYLIGNSDRKNWLESGKDISPLINILDLCCEHRVKKFVYISTSYLYTYEAMNHEMLYKTHPKFFLYCAYKKSCETYCNMYKDVYGLNMLIIRVPPVYGPGLDSNGEGSIVLDIIDAFQHHTYREVWSIFKDIELIYISDLIRILTTTALASNFTGNYKIKGEVLDINYIIRKAKNIFSRNEIKVNFKFEAKMRYPLDKNVINRVEDNTSFSEGFLKTYEWYKSRNLKKRLFADRLYGAGDIIKSLWKKYKAWMEATIFSFLVVEFMKYTGFNYDMAIVLVMIIGLTYGINVALYTGALCMFLHYFPFSDSGLLDLMNLNTLERFLAYFSIALISGYKKSVEIKENKIKKFTHIELEELFKTVQADLVNTRKSASLLTEQLKTYEYSYSNVYNAIKTLNENRKRITQILPEVINELTGFKEVKLETRNDLSKYQPGLDYDMIKNSFEKNEVFFNTQLQSSIRIIVPVFNRKTKKVDSLIVIRNVPFEKMNVNVESQMYFIYNLVTDFYNANID</sequence>
<dbReference type="EMBL" id="CP003065">
    <property type="protein sequence ID" value="AEV70401.1"/>
    <property type="molecule type" value="Genomic_DNA"/>
</dbReference>
<evidence type="ECO:0000313" key="5">
    <source>
        <dbReference type="Proteomes" id="UP000005435"/>
    </source>
</evidence>
<dbReference type="PANTHER" id="PTHR43000">
    <property type="entry name" value="DTDP-D-GLUCOSE 4,6-DEHYDRATASE-RELATED"/>
    <property type="match status" value="1"/>
</dbReference>
<dbReference type="STRING" id="720554.Clocl_3961"/>
<reference evidence="4 5" key="2">
    <citation type="journal article" date="2012" name="Stand. Genomic Sci.">
        <title>Complete Genome Sequence of Clostridium clariflavum DSM 19732.</title>
        <authorList>
            <person name="Izquierdo J.A."/>
            <person name="Goodwin L."/>
            <person name="Davenport K.W."/>
            <person name="Teshima H."/>
            <person name="Bruce D."/>
            <person name="Detter C."/>
            <person name="Tapia R."/>
            <person name="Han S."/>
            <person name="Land M."/>
            <person name="Hauser L."/>
            <person name="Jeffries C.D."/>
            <person name="Han J."/>
            <person name="Pitluck S."/>
            <person name="Nolan M."/>
            <person name="Chen A."/>
            <person name="Huntemann M."/>
            <person name="Mavromatis K."/>
            <person name="Mikhailova N."/>
            <person name="Liolios K."/>
            <person name="Woyke T."/>
            <person name="Lynd L.R."/>
        </authorList>
    </citation>
    <scope>NUCLEOTIDE SEQUENCE [LARGE SCALE GENOMIC DNA]</scope>
    <source>
        <strain evidence="5">DSM 19732 / NBRC 101661 / EBR45</strain>
    </source>
</reference>
<dbReference type="Proteomes" id="UP000005435">
    <property type="component" value="Chromosome"/>
</dbReference>
<dbReference type="Pfam" id="PF01370">
    <property type="entry name" value="Epimerase"/>
    <property type="match status" value="1"/>
</dbReference>
<feature type="transmembrane region" description="Helical" evidence="2">
    <location>
        <begin position="347"/>
        <end position="373"/>
    </location>
</feature>
<organism evidence="4 5">
    <name type="scientific">Acetivibrio clariflavus (strain DSM 19732 / NBRC 101661 / EBR45)</name>
    <name type="common">Clostridium clariflavum</name>
    <dbReference type="NCBI Taxonomy" id="720554"/>
    <lineage>
        <taxon>Bacteria</taxon>
        <taxon>Bacillati</taxon>
        <taxon>Bacillota</taxon>
        <taxon>Clostridia</taxon>
        <taxon>Eubacteriales</taxon>
        <taxon>Oscillospiraceae</taxon>
        <taxon>Acetivibrio</taxon>
    </lineage>
</organism>